<keyword evidence="7" id="KW-0378">Hydrolase</keyword>
<accession>A0ABU5H9B5</accession>
<comment type="function">
    <text evidence="5">Chaperone involved in the maturation of iron-sulfur cluster-containing proteins. Has a low intrinsic ATPase activity which is markedly stimulated by HscB.</text>
</comment>
<evidence type="ECO:0000256" key="4">
    <source>
        <dbReference type="ARBA" id="ARBA00023186"/>
    </source>
</evidence>
<gene>
    <name evidence="5 7" type="primary">hscA</name>
    <name evidence="7" type="ORF">SYV04_24995</name>
</gene>
<organism evidence="7 8">
    <name type="scientific">Hyalangium rubrum</name>
    <dbReference type="NCBI Taxonomy" id="3103134"/>
    <lineage>
        <taxon>Bacteria</taxon>
        <taxon>Pseudomonadati</taxon>
        <taxon>Myxococcota</taxon>
        <taxon>Myxococcia</taxon>
        <taxon>Myxococcales</taxon>
        <taxon>Cystobacterineae</taxon>
        <taxon>Archangiaceae</taxon>
        <taxon>Hyalangium</taxon>
    </lineage>
</organism>
<dbReference type="NCBIfam" id="NF003520">
    <property type="entry name" value="PRK05183.1"/>
    <property type="match status" value="1"/>
</dbReference>
<dbReference type="Gene3D" id="2.60.34.10">
    <property type="entry name" value="Substrate Binding Domain Of DNAk, Chain A, domain 1"/>
    <property type="match status" value="1"/>
</dbReference>
<keyword evidence="4 5" id="KW-0143">Chaperone</keyword>
<dbReference type="Pfam" id="PF00012">
    <property type="entry name" value="HSP70"/>
    <property type="match status" value="1"/>
</dbReference>
<sequence>MSKNGYLQIHDPLKPKGYAVGIDLGTTNSLVASVIQGKPQCLAADDDDAMLLPSVVHYAQDGGVVVGARARKLASEHPTDTISSVKRFMGRSPEDAETKKLGHYKFSEGPGRVVRFAVSGGQPVTPIEVSGEILRALKRRAESHFAGKVEQAVITVPAYFDDAQRQATKDAGRLAGLEVLRLLNEPTAAALAYGLDKGSQGTFAVYDLGGGTFDVSILKLVEGIFEVKSTGGDSALGGDDFDRAIAQRVLQAMGQSVPSPSLVAEVLAASRRAKEALTDAPEVELTVGDHRQVLRREDFEGWIQPLVQKTGLVCRRALKDAGVAAAELDGVILVGGATRVPAVRRYVAELFGREPLGDIDPDQVVALGAAVQADLLTNVNRQDEVLLLDVIPLSLGLETMGGIVEKLIQRNSTIPTAAAQVFTTFKDGQTGLDVHVLQGERELVEDCRSLSRFRLSGIPPMPAGMGRVEVRFQVDADGILSVTAKEQSTGVAQTITVKPSHGLTDEEIEQMLLDSIDHAEDDIQARQVREQRVEAERVLMDATKQLGEHGALLQDGERATIEAAMDKVRELAKGQDAHALKEAIHALDEVSRPFVERVMNQAIRQVVAGHSVEEY</sequence>
<comment type="caution">
    <text evidence="7">The sequence shown here is derived from an EMBL/GenBank/DDBJ whole genome shotgun (WGS) entry which is preliminary data.</text>
</comment>
<evidence type="ECO:0000313" key="8">
    <source>
        <dbReference type="Proteomes" id="UP001291309"/>
    </source>
</evidence>
<evidence type="ECO:0000313" key="7">
    <source>
        <dbReference type="EMBL" id="MDY7229674.1"/>
    </source>
</evidence>
<comment type="similarity">
    <text evidence="1 5 6">Belongs to the heat shock protein 70 family.</text>
</comment>
<dbReference type="InterPro" id="IPR013126">
    <property type="entry name" value="Hsp_70_fam"/>
</dbReference>
<proteinExistence type="inferred from homology"/>
<evidence type="ECO:0000256" key="5">
    <source>
        <dbReference type="HAMAP-Rule" id="MF_00679"/>
    </source>
</evidence>
<dbReference type="PANTHER" id="PTHR19375">
    <property type="entry name" value="HEAT SHOCK PROTEIN 70KDA"/>
    <property type="match status" value="1"/>
</dbReference>
<dbReference type="PROSITE" id="PS00329">
    <property type="entry name" value="HSP70_2"/>
    <property type="match status" value="1"/>
</dbReference>
<dbReference type="HAMAP" id="MF_00679">
    <property type="entry name" value="HscA"/>
    <property type="match status" value="1"/>
</dbReference>
<reference evidence="7 8" key="1">
    <citation type="submission" date="2023-12" db="EMBL/GenBank/DDBJ databases">
        <title>the genome sequence of Hyalangium sp. s54d21.</title>
        <authorList>
            <person name="Zhang X."/>
        </authorList>
    </citation>
    <scope>NUCLEOTIDE SEQUENCE [LARGE SCALE GENOMIC DNA]</scope>
    <source>
        <strain evidence="8">s54d21</strain>
    </source>
</reference>
<dbReference type="InterPro" id="IPR029047">
    <property type="entry name" value="HSP70_peptide-bd_sf"/>
</dbReference>
<keyword evidence="8" id="KW-1185">Reference proteome</keyword>
<dbReference type="EMBL" id="JAXIVS010000009">
    <property type="protein sequence ID" value="MDY7229674.1"/>
    <property type="molecule type" value="Genomic_DNA"/>
</dbReference>
<dbReference type="InterPro" id="IPR029048">
    <property type="entry name" value="HSP70_C_sf"/>
</dbReference>
<evidence type="ECO:0000256" key="3">
    <source>
        <dbReference type="ARBA" id="ARBA00022840"/>
    </source>
</evidence>
<dbReference type="Gene3D" id="3.90.640.10">
    <property type="entry name" value="Actin, Chain A, domain 4"/>
    <property type="match status" value="1"/>
</dbReference>
<evidence type="ECO:0000256" key="1">
    <source>
        <dbReference type="ARBA" id="ARBA00007381"/>
    </source>
</evidence>
<dbReference type="SUPFAM" id="SSF100934">
    <property type="entry name" value="Heat shock protein 70kD (HSP70), C-terminal subdomain"/>
    <property type="match status" value="1"/>
</dbReference>
<dbReference type="InterPro" id="IPR018181">
    <property type="entry name" value="Heat_shock_70_CS"/>
</dbReference>
<dbReference type="InterPro" id="IPR010236">
    <property type="entry name" value="ISC_FeS_clus_asmbl_HscA"/>
</dbReference>
<keyword evidence="2 5" id="KW-0547">Nucleotide-binding</keyword>
<dbReference type="SUPFAM" id="SSF100920">
    <property type="entry name" value="Heat shock protein 70kD (HSP70), peptide-binding domain"/>
    <property type="match status" value="1"/>
</dbReference>
<dbReference type="PROSITE" id="PS00297">
    <property type="entry name" value="HSP70_1"/>
    <property type="match status" value="1"/>
</dbReference>
<dbReference type="Gene3D" id="1.20.1270.10">
    <property type="match status" value="1"/>
</dbReference>
<protein>
    <recommendedName>
        <fullName evidence="5">Chaperone protein HscA homolog</fullName>
    </recommendedName>
</protein>
<dbReference type="InterPro" id="IPR043129">
    <property type="entry name" value="ATPase_NBD"/>
</dbReference>
<dbReference type="Proteomes" id="UP001291309">
    <property type="component" value="Unassembled WGS sequence"/>
</dbReference>
<dbReference type="RefSeq" id="WP_321548398.1">
    <property type="nucleotide sequence ID" value="NZ_JAXIVS010000009.1"/>
</dbReference>
<dbReference type="GO" id="GO:0016787">
    <property type="term" value="F:hydrolase activity"/>
    <property type="evidence" value="ECO:0007669"/>
    <property type="project" value="UniProtKB-KW"/>
</dbReference>
<dbReference type="Gene3D" id="3.30.420.40">
    <property type="match status" value="2"/>
</dbReference>
<dbReference type="NCBIfam" id="TIGR01991">
    <property type="entry name" value="HscA"/>
    <property type="match status" value="1"/>
</dbReference>
<name>A0ABU5H9B5_9BACT</name>
<evidence type="ECO:0000256" key="2">
    <source>
        <dbReference type="ARBA" id="ARBA00022741"/>
    </source>
</evidence>
<dbReference type="SUPFAM" id="SSF53067">
    <property type="entry name" value="Actin-like ATPase domain"/>
    <property type="match status" value="2"/>
</dbReference>
<dbReference type="PRINTS" id="PR00301">
    <property type="entry name" value="HEATSHOCK70"/>
</dbReference>
<keyword evidence="3 5" id="KW-0067">ATP-binding</keyword>
<evidence type="ECO:0000256" key="6">
    <source>
        <dbReference type="RuleBase" id="RU003322"/>
    </source>
</evidence>
<dbReference type="PROSITE" id="PS01036">
    <property type="entry name" value="HSP70_3"/>
    <property type="match status" value="1"/>
</dbReference>